<dbReference type="RefSeq" id="XP_005703141.1">
    <property type="nucleotide sequence ID" value="XM_005703084.1"/>
</dbReference>
<dbReference type="OrthoDB" id="74910at2759"/>
<dbReference type="STRING" id="130081.M2VTU4"/>
<dbReference type="Gramene" id="EME26621">
    <property type="protein sequence ID" value="EME26621"/>
    <property type="gene ID" value="Gasu_57420"/>
</dbReference>
<keyword evidence="3" id="KW-0812">Transmembrane</keyword>
<dbReference type="KEGG" id="gsl:Gasu_57420"/>
<keyword evidence="6" id="KW-1185">Reference proteome</keyword>
<comment type="similarity">
    <text evidence="2">Belongs to the protein disulfide isomerase family.</text>
</comment>
<keyword evidence="3" id="KW-0472">Membrane</keyword>
<dbReference type="PROSITE" id="PS51352">
    <property type="entry name" value="THIOREDOXIN_2"/>
    <property type="match status" value="1"/>
</dbReference>
<dbReference type="Pfam" id="PF00085">
    <property type="entry name" value="Thioredoxin"/>
    <property type="match status" value="1"/>
</dbReference>
<accession>M2VTU4</accession>
<dbReference type="EMBL" id="KB454545">
    <property type="protein sequence ID" value="EME26621.1"/>
    <property type="molecule type" value="Genomic_DNA"/>
</dbReference>
<keyword evidence="5" id="KW-0413">Isomerase</keyword>
<evidence type="ECO:0000256" key="1">
    <source>
        <dbReference type="ARBA" id="ARBA00003318"/>
    </source>
</evidence>
<gene>
    <name evidence="5" type="ORF">Gasu_57420</name>
</gene>
<dbReference type="InterPro" id="IPR017937">
    <property type="entry name" value="Thioredoxin_CS"/>
</dbReference>
<sequence>MAVPRRRNTSSQVKVALLVCTVTFFAMGIFAYICFRGLELWFSTTMSFQNTQVYLLSDDNFDKFLDNAERDVLITFYAPWCPYCRGLKPELIKFAEQERSRVFCAAVDVTQSESLASRYHIESLPTIMWFHRDDKEHPVIFEKKRRDITGLVAFMKENM</sequence>
<organism evidence="5 6">
    <name type="scientific">Galdieria sulphuraria</name>
    <name type="common">Red alga</name>
    <dbReference type="NCBI Taxonomy" id="130081"/>
    <lineage>
        <taxon>Eukaryota</taxon>
        <taxon>Rhodophyta</taxon>
        <taxon>Bangiophyceae</taxon>
        <taxon>Galdieriales</taxon>
        <taxon>Galdieriaceae</taxon>
        <taxon>Galdieria</taxon>
    </lineage>
</organism>
<dbReference type="eggNOG" id="KOG0191">
    <property type="taxonomic scope" value="Eukaryota"/>
</dbReference>
<evidence type="ECO:0000313" key="5">
    <source>
        <dbReference type="EMBL" id="EME26621.1"/>
    </source>
</evidence>
<dbReference type="PROSITE" id="PS00194">
    <property type="entry name" value="THIOREDOXIN_1"/>
    <property type="match status" value="1"/>
</dbReference>
<dbReference type="AlphaFoldDB" id="M2VTU4"/>
<dbReference type="Gene3D" id="3.40.30.10">
    <property type="entry name" value="Glutaredoxin"/>
    <property type="match status" value="1"/>
</dbReference>
<proteinExistence type="inferred from homology"/>
<dbReference type="InterPro" id="IPR036249">
    <property type="entry name" value="Thioredoxin-like_sf"/>
</dbReference>
<keyword evidence="3" id="KW-1133">Transmembrane helix</keyword>
<reference evidence="6" key="1">
    <citation type="journal article" date="2013" name="Science">
        <title>Gene transfer from bacteria and archaea facilitated evolution of an extremophilic eukaryote.</title>
        <authorList>
            <person name="Schonknecht G."/>
            <person name="Chen W.H."/>
            <person name="Ternes C.M."/>
            <person name="Barbier G.G."/>
            <person name="Shrestha R.P."/>
            <person name="Stanke M."/>
            <person name="Brautigam A."/>
            <person name="Baker B.J."/>
            <person name="Banfield J.F."/>
            <person name="Garavito R.M."/>
            <person name="Carr K."/>
            <person name="Wilkerson C."/>
            <person name="Rensing S.A."/>
            <person name="Gagneul D."/>
            <person name="Dickenson N.E."/>
            <person name="Oesterhelt C."/>
            <person name="Lercher M.J."/>
            <person name="Weber A.P."/>
        </authorList>
    </citation>
    <scope>NUCLEOTIDE SEQUENCE [LARGE SCALE GENOMIC DNA]</scope>
    <source>
        <strain evidence="6">074W</strain>
    </source>
</reference>
<dbReference type="InterPro" id="IPR051063">
    <property type="entry name" value="PDI"/>
</dbReference>
<feature type="transmembrane region" description="Helical" evidence="3">
    <location>
        <begin position="15"/>
        <end position="35"/>
    </location>
</feature>
<dbReference type="Proteomes" id="UP000030680">
    <property type="component" value="Unassembled WGS sequence"/>
</dbReference>
<dbReference type="CDD" id="cd02961">
    <property type="entry name" value="PDI_a_family"/>
    <property type="match status" value="1"/>
</dbReference>
<dbReference type="GO" id="GO:0006457">
    <property type="term" value="P:protein folding"/>
    <property type="evidence" value="ECO:0007669"/>
    <property type="project" value="TreeGrafter"/>
</dbReference>
<evidence type="ECO:0000256" key="2">
    <source>
        <dbReference type="ARBA" id="ARBA00006347"/>
    </source>
</evidence>
<dbReference type="GO" id="GO:0003756">
    <property type="term" value="F:protein disulfide isomerase activity"/>
    <property type="evidence" value="ECO:0007669"/>
    <property type="project" value="TreeGrafter"/>
</dbReference>
<dbReference type="GeneID" id="17085584"/>
<dbReference type="PANTHER" id="PTHR45672">
    <property type="entry name" value="PROTEIN DISULFIDE-ISOMERASE C17H9.14C-RELATED"/>
    <property type="match status" value="1"/>
</dbReference>
<protein>
    <submittedName>
        <fullName evidence="5">Protein disulfide isomerase</fullName>
    </submittedName>
</protein>
<evidence type="ECO:0000313" key="6">
    <source>
        <dbReference type="Proteomes" id="UP000030680"/>
    </source>
</evidence>
<dbReference type="PRINTS" id="PR00421">
    <property type="entry name" value="THIOREDOXIN"/>
</dbReference>
<feature type="domain" description="Thioredoxin" evidence="4">
    <location>
        <begin position="34"/>
        <end position="159"/>
    </location>
</feature>
<dbReference type="GO" id="GO:0005783">
    <property type="term" value="C:endoplasmic reticulum"/>
    <property type="evidence" value="ECO:0007669"/>
    <property type="project" value="TreeGrafter"/>
</dbReference>
<name>M2VTU4_GALSU</name>
<dbReference type="SUPFAM" id="SSF52833">
    <property type="entry name" value="Thioredoxin-like"/>
    <property type="match status" value="1"/>
</dbReference>
<dbReference type="PANTHER" id="PTHR45672:SF11">
    <property type="entry name" value="PROTEIN DISULFIDE-ISOMERASE C17H9.14C"/>
    <property type="match status" value="1"/>
</dbReference>
<dbReference type="InterPro" id="IPR013766">
    <property type="entry name" value="Thioredoxin_domain"/>
</dbReference>
<comment type="function">
    <text evidence="1">Participates in various redox reactions through the reversible oxidation of its active center dithiol to a disulfide and catalyzes dithiol-disulfide exchange reactions.</text>
</comment>
<dbReference type="OMA" id="KVDCTHE"/>
<evidence type="ECO:0000256" key="3">
    <source>
        <dbReference type="SAM" id="Phobius"/>
    </source>
</evidence>
<evidence type="ECO:0000259" key="4">
    <source>
        <dbReference type="PROSITE" id="PS51352"/>
    </source>
</evidence>